<dbReference type="GO" id="GO:0006508">
    <property type="term" value="P:proteolysis"/>
    <property type="evidence" value="ECO:0007669"/>
    <property type="project" value="InterPro"/>
</dbReference>
<dbReference type="RefSeq" id="WP_015023936.1">
    <property type="nucleotide sequence ID" value="NC_018721.1"/>
</dbReference>
<dbReference type="HOGENOM" id="CLU_025429_1_0_10"/>
<dbReference type="PANTHER" id="PTHR43722:SF1">
    <property type="entry name" value="PROLINE IMINOPEPTIDASE"/>
    <property type="match status" value="1"/>
</dbReference>
<dbReference type="GO" id="GO:0004177">
    <property type="term" value="F:aminopeptidase activity"/>
    <property type="evidence" value="ECO:0007669"/>
    <property type="project" value="UniProtKB-EC"/>
</dbReference>
<evidence type="ECO:0000313" key="4">
    <source>
        <dbReference type="EMBL" id="AFU68332.1"/>
    </source>
</evidence>
<dbReference type="EMBL" id="CP003879">
    <property type="protein sequence ID" value="AFU68332.1"/>
    <property type="molecule type" value="Genomic_DNA"/>
</dbReference>
<accession>K4ICK3</accession>
<dbReference type="Gene3D" id="3.40.50.1820">
    <property type="entry name" value="alpha/beta hydrolase"/>
    <property type="match status" value="2"/>
</dbReference>
<dbReference type="eggNOG" id="COG0596">
    <property type="taxonomic scope" value="Bacteria"/>
</dbReference>
<dbReference type="AlphaFoldDB" id="K4ICK3"/>
<dbReference type="InterPro" id="IPR029058">
    <property type="entry name" value="AB_hydrolase_fold"/>
</dbReference>
<dbReference type="Proteomes" id="UP000008514">
    <property type="component" value="Chromosome"/>
</dbReference>
<dbReference type="InterPro" id="IPR005944">
    <property type="entry name" value="Pro_iminopeptidase"/>
</dbReference>
<evidence type="ECO:0000259" key="2">
    <source>
        <dbReference type="Pfam" id="PF00561"/>
    </source>
</evidence>
<feature type="domain" description="AB hydrolase-1" evidence="2">
    <location>
        <begin position="76"/>
        <end position="254"/>
    </location>
</feature>
<dbReference type="InterPro" id="IPR013595">
    <property type="entry name" value="Pept_S33_TAP-like_C"/>
</dbReference>
<protein>
    <recommendedName>
        <fullName evidence="1">Proline iminopeptidase</fullName>
    </recommendedName>
</protein>
<dbReference type="ESTHER" id="9flao-q1vq34">
    <property type="family name" value="6_AlphaBeta_hydrolase"/>
</dbReference>
<evidence type="ECO:0000313" key="5">
    <source>
        <dbReference type="Proteomes" id="UP000008514"/>
    </source>
</evidence>
<dbReference type="Pfam" id="PF08386">
    <property type="entry name" value="Abhydrolase_4"/>
    <property type="match status" value="1"/>
</dbReference>
<reference evidence="4" key="2">
    <citation type="submission" date="2012-09" db="EMBL/GenBank/DDBJ databases">
        <title>The complete sequence of Psychroflexus torquis an extreme psychrophile from sea-ice that is stimulated by light.</title>
        <authorList>
            <person name="Feng S."/>
            <person name="Powell S.M."/>
            <person name="Bowman J.P."/>
        </authorList>
    </citation>
    <scope>NUCLEOTIDE SEQUENCE [LARGE SCALE GENOMIC DNA]</scope>
    <source>
        <strain evidence="4">ATCC 700755</strain>
    </source>
</reference>
<reference evidence="4" key="1">
    <citation type="submission" date="2006-03" db="EMBL/GenBank/DDBJ databases">
        <authorList>
            <person name="Bowman J."/>
            <person name="Ferriera S."/>
            <person name="Johnson J."/>
            <person name="Kravitz S."/>
            <person name="Halpern A."/>
            <person name="Remington K."/>
            <person name="Beeson K."/>
            <person name="Tran B."/>
            <person name="Rogers Y.-H."/>
            <person name="Friedman R."/>
            <person name="Venter J.C."/>
        </authorList>
    </citation>
    <scope>NUCLEOTIDE SEQUENCE [LARGE SCALE GENOMIC DNA]</scope>
    <source>
        <strain evidence="4">ATCC 700755</strain>
    </source>
</reference>
<organism evidence="4 5">
    <name type="scientific">Psychroflexus torquis (strain ATCC 700755 / CIP 106069 / ACAM 623)</name>
    <dbReference type="NCBI Taxonomy" id="313595"/>
    <lineage>
        <taxon>Bacteria</taxon>
        <taxon>Pseudomonadati</taxon>
        <taxon>Bacteroidota</taxon>
        <taxon>Flavobacteriia</taxon>
        <taxon>Flavobacteriales</taxon>
        <taxon>Flavobacteriaceae</taxon>
        <taxon>Psychroflexus</taxon>
    </lineage>
</organism>
<dbReference type="PANTHER" id="PTHR43722">
    <property type="entry name" value="PROLINE IMINOPEPTIDASE"/>
    <property type="match status" value="1"/>
</dbReference>
<dbReference type="GO" id="GO:0005737">
    <property type="term" value="C:cytoplasm"/>
    <property type="evidence" value="ECO:0007669"/>
    <property type="project" value="InterPro"/>
</dbReference>
<evidence type="ECO:0000259" key="3">
    <source>
        <dbReference type="Pfam" id="PF08386"/>
    </source>
</evidence>
<evidence type="ECO:0000256" key="1">
    <source>
        <dbReference type="ARBA" id="ARBA00021843"/>
    </source>
</evidence>
<dbReference type="STRING" id="313595.P700755_001415"/>
<dbReference type="InterPro" id="IPR000073">
    <property type="entry name" value="AB_hydrolase_1"/>
</dbReference>
<dbReference type="SUPFAM" id="SSF53474">
    <property type="entry name" value="alpha/beta-Hydrolases"/>
    <property type="match status" value="1"/>
</dbReference>
<dbReference type="Pfam" id="PF00561">
    <property type="entry name" value="Abhydrolase_1"/>
    <property type="match status" value="1"/>
</dbReference>
<gene>
    <name evidence="4" type="ordered locus">P700755_001415</name>
</gene>
<proteinExistence type="predicted"/>
<dbReference type="OrthoDB" id="4510475at2"/>
<feature type="domain" description="Peptidase S33 tripeptidyl aminopeptidase-like C-terminal" evidence="3">
    <location>
        <begin position="396"/>
        <end position="460"/>
    </location>
</feature>
<keyword evidence="5" id="KW-1185">Reference proteome</keyword>
<name>K4ICK3_PSYTT</name>
<dbReference type="KEGG" id="ptq:P700755_001415"/>
<sequence>MKLKISVSLLILGTQTIFWGQNLEIKPYEFISKAQDTVQAELGTFKVIEDRANGGEDSIQLSFVRFKSTNPNPKSPIIYLSGGPGGSGTGTAKRGRFKLFMKLREVADVIAFDQRGTGKSVRLPNCPYSAEFELSKPTYKKEYIDKTTANISKCLDYWNTKNINLKAYNTSESAKDLDDLRKALDTDKISLWGISYGSHLAFEYIRLFEKNIDKMVLASLEGPNETIKLPKNTEHFVFQIAENAEDNYGPELNYKDLKSKIIAVHNRLKESPVTSPYKNRSGGIDTIGISNFELQLAIATFYLKNPADSKKLPKIYTQMYQGNFSEIASDVMVIKKYVLNRIRPMAFAMDMQSGISDDRRRKVSEQIDESILGSSINFLLFEWMTHSNFPQLPNEFREMADNQVDALLLSGTLDGRTYVNAGIDIAKKFKNGQHVTIVNAGHDLYMQSPLIGDLVVDFLKGEDLNFKKIELAPTVSE</sequence>